<dbReference type="Gene3D" id="3.100.10.10">
    <property type="match status" value="1"/>
</dbReference>
<comment type="subunit">
    <text evidence="2">Component of the large ribosomal subunit.</text>
</comment>
<dbReference type="EMBL" id="OZ035829">
    <property type="protein sequence ID" value="CAL1611027.1"/>
    <property type="molecule type" value="Genomic_DNA"/>
</dbReference>
<comment type="similarity">
    <text evidence="1">Belongs to the eukaryotic ribosomal protein eL18 family.</text>
</comment>
<dbReference type="AlphaFoldDB" id="A0AAV2MCD4"/>
<dbReference type="GO" id="GO:0003723">
    <property type="term" value="F:RNA binding"/>
    <property type="evidence" value="ECO:0007669"/>
    <property type="project" value="TreeGrafter"/>
</dbReference>
<keyword evidence="3" id="KW-0689">Ribosomal protein</keyword>
<accession>A0AAV2MCD4</accession>
<feature type="domain" description="Large ribosomal subunit protein uL15/eL18" evidence="6">
    <location>
        <begin position="47"/>
        <end position="119"/>
    </location>
</feature>
<evidence type="ECO:0000256" key="1">
    <source>
        <dbReference type="ARBA" id="ARBA00006815"/>
    </source>
</evidence>
<keyword evidence="4" id="KW-0687">Ribonucleoprotein</keyword>
<dbReference type="SUPFAM" id="SSF52080">
    <property type="entry name" value="Ribosomal proteins L15p and L18e"/>
    <property type="match status" value="1"/>
</dbReference>
<evidence type="ECO:0000256" key="2">
    <source>
        <dbReference type="ARBA" id="ARBA00011133"/>
    </source>
</evidence>
<dbReference type="InterPro" id="IPR000039">
    <property type="entry name" value="Ribosomal_eL18"/>
</dbReference>
<evidence type="ECO:0000313" key="7">
    <source>
        <dbReference type="EMBL" id="CAL1611027.1"/>
    </source>
</evidence>
<dbReference type="PANTHER" id="PTHR10934:SF2">
    <property type="entry name" value="LARGE RIBOSOMAL SUBUNIT PROTEIN EL18"/>
    <property type="match status" value="1"/>
</dbReference>
<feature type="compositionally biased region" description="Basic residues" evidence="5">
    <location>
        <begin position="180"/>
        <end position="195"/>
    </location>
</feature>
<dbReference type="Proteomes" id="UP001497482">
    <property type="component" value="Chromosome 7"/>
</dbReference>
<evidence type="ECO:0000256" key="5">
    <source>
        <dbReference type="SAM" id="MobiDB-lite"/>
    </source>
</evidence>
<keyword evidence="8" id="KW-1185">Reference proteome</keyword>
<sequence length="195" mass="22279">MHHHKGRCPQTPQSLVRSIQSAARDFSTSFIARSWLFLFPFRSESKMICALRVTDGARRRILKAGGQIMTFDQLALTSPKGQGTVLLSGPRKGRQVYRHFGKAPGTPHSHTKIDSERKLWRFSDWRMSVGVTLFSLSRLDFLCAPQSVSKPATDPFLRRVRLPEHRTAVRVGQDEEQRTKGGHVKLHQKRRHDLT</sequence>
<evidence type="ECO:0000256" key="3">
    <source>
        <dbReference type="ARBA" id="ARBA00022980"/>
    </source>
</evidence>
<dbReference type="InterPro" id="IPR021131">
    <property type="entry name" value="Ribosomal_uL15/eL18"/>
</dbReference>
<feature type="compositionally biased region" description="Basic and acidic residues" evidence="5">
    <location>
        <begin position="168"/>
        <end position="179"/>
    </location>
</feature>
<evidence type="ECO:0000259" key="6">
    <source>
        <dbReference type="Pfam" id="PF17135"/>
    </source>
</evidence>
<dbReference type="GO" id="GO:0022625">
    <property type="term" value="C:cytosolic large ribosomal subunit"/>
    <property type="evidence" value="ECO:0007669"/>
    <property type="project" value="TreeGrafter"/>
</dbReference>
<protein>
    <recommendedName>
        <fullName evidence="6">Large ribosomal subunit protein uL15/eL18 domain-containing protein</fullName>
    </recommendedName>
</protein>
<dbReference type="Pfam" id="PF17135">
    <property type="entry name" value="Ribosomal_L18"/>
    <property type="match status" value="1"/>
</dbReference>
<dbReference type="GO" id="GO:0003735">
    <property type="term" value="F:structural constituent of ribosome"/>
    <property type="evidence" value="ECO:0007669"/>
    <property type="project" value="InterPro"/>
</dbReference>
<name>A0AAV2MCD4_KNICA</name>
<dbReference type="PANTHER" id="PTHR10934">
    <property type="entry name" value="60S RIBOSOMAL PROTEIN L18"/>
    <property type="match status" value="1"/>
</dbReference>
<evidence type="ECO:0000313" key="8">
    <source>
        <dbReference type="Proteomes" id="UP001497482"/>
    </source>
</evidence>
<reference evidence="7 8" key="1">
    <citation type="submission" date="2024-04" db="EMBL/GenBank/DDBJ databases">
        <authorList>
            <person name="Waldvogel A.-M."/>
            <person name="Schoenle A."/>
        </authorList>
    </citation>
    <scope>NUCLEOTIDE SEQUENCE [LARGE SCALE GENOMIC DNA]</scope>
</reference>
<dbReference type="GO" id="GO:0006412">
    <property type="term" value="P:translation"/>
    <property type="evidence" value="ECO:0007669"/>
    <property type="project" value="InterPro"/>
</dbReference>
<evidence type="ECO:0000256" key="4">
    <source>
        <dbReference type="ARBA" id="ARBA00023274"/>
    </source>
</evidence>
<feature type="region of interest" description="Disordered" evidence="5">
    <location>
        <begin position="168"/>
        <end position="195"/>
    </location>
</feature>
<proteinExistence type="inferred from homology"/>
<dbReference type="InterPro" id="IPR036227">
    <property type="entry name" value="Ribosomal_uL15/eL18_sf"/>
</dbReference>
<gene>
    <name evidence="7" type="ORF">KC01_LOCUS37520</name>
</gene>
<organism evidence="7 8">
    <name type="scientific">Knipowitschia caucasica</name>
    <name type="common">Caucasian dwarf goby</name>
    <name type="synonym">Pomatoschistus caucasicus</name>
    <dbReference type="NCBI Taxonomy" id="637954"/>
    <lineage>
        <taxon>Eukaryota</taxon>
        <taxon>Metazoa</taxon>
        <taxon>Chordata</taxon>
        <taxon>Craniata</taxon>
        <taxon>Vertebrata</taxon>
        <taxon>Euteleostomi</taxon>
        <taxon>Actinopterygii</taxon>
        <taxon>Neopterygii</taxon>
        <taxon>Teleostei</taxon>
        <taxon>Neoteleostei</taxon>
        <taxon>Acanthomorphata</taxon>
        <taxon>Gobiaria</taxon>
        <taxon>Gobiiformes</taxon>
        <taxon>Gobioidei</taxon>
        <taxon>Gobiidae</taxon>
        <taxon>Gobiinae</taxon>
        <taxon>Knipowitschia</taxon>
    </lineage>
</organism>